<dbReference type="RefSeq" id="WP_096862897.1">
    <property type="nucleotide sequence ID" value="NZ_CP023668.1"/>
</dbReference>
<sequence>MSIKNKTILELHDELVNHKTTAKKLVEELLVEIELTKHDHVLISHDKKDMLYQAELIDAKGINPEDLLMGIPYFAKDNFATKNLQTTAGSKILEGFVPLYNANVIDLLDESGAIMSGKSNMDELGMGGTGLSSGYGLLHNPLDHERLVGGSSSGSAFAVAKGMVPFALGTDTGDSIRKPASFVGIVGYKPTYGAISRYGMFPYSPSLDHGGVLTRTVDDAAIVADALIKKDFRDFTSVEIAEKDFYKNINNFDKNQTFGYIKDVHDHLPKELREKYNELYKMMEKDGVKVVPIEFRSDLLNALSSVYMMISFSEAVSSNANLTGVDFGDRVDGETWEDIMKDTRTNKFGPVVKRRFIIGSLNLQKENQNIYLHKAKKVRRLICDELEKAYKQVDFLITPPSQTIAPLIVESEEIDQNKNKETEYIDDILTLGNFSGMPSITIPFVTAEKMPVGLNLNAKPFADLKVLQGAKYLENLMDGMEREIFK</sequence>
<dbReference type="InterPro" id="IPR036928">
    <property type="entry name" value="AS_sf"/>
</dbReference>
<reference evidence="1 2" key="1">
    <citation type="submission" date="2017-09" db="EMBL/GenBank/DDBJ databases">
        <title>SPAdes assembly of the Mesoplasma lactucae genome.</title>
        <authorList>
            <person name="Knight T.F."/>
            <person name="Rubinstein R."/>
            <person name="Citino T."/>
        </authorList>
    </citation>
    <scope>NUCLEOTIDE SEQUENCE [LARGE SCALE GENOMIC DNA]</scope>
    <source>
        <strain evidence="1 2">831-C4</strain>
    </source>
</reference>
<dbReference type="SUPFAM" id="SSF75304">
    <property type="entry name" value="Amidase signature (AS) enzymes"/>
    <property type="match status" value="1"/>
</dbReference>
<dbReference type="Proteomes" id="UP000232227">
    <property type="component" value="Chromosome"/>
</dbReference>
<keyword evidence="2" id="KW-1185">Reference proteome</keyword>
<keyword evidence="1" id="KW-0808">Transferase</keyword>
<dbReference type="InterPro" id="IPR000120">
    <property type="entry name" value="Amidase"/>
</dbReference>
<dbReference type="AlphaFoldDB" id="A0A291IS34"/>
<gene>
    <name evidence="1" type="ORF">CP520_02600</name>
</gene>
<dbReference type="KEGG" id="mlac:CP520_02600"/>
<dbReference type="PANTHER" id="PTHR11895">
    <property type="entry name" value="TRANSAMIDASE"/>
    <property type="match status" value="1"/>
</dbReference>
<proteinExistence type="predicted"/>
<evidence type="ECO:0000313" key="1">
    <source>
        <dbReference type="EMBL" id="ATG97609.1"/>
    </source>
</evidence>
<dbReference type="GO" id="GO:0016740">
    <property type="term" value="F:transferase activity"/>
    <property type="evidence" value="ECO:0007669"/>
    <property type="project" value="UniProtKB-KW"/>
</dbReference>
<dbReference type="InterPro" id="IPR023631">
    <property type="entry name" value="Amidase_dom"/>
</dbReference>
<dbReference type="EMBL" id="CP023668">
    <property type="protein sequence ID" value="ATG97609.1"/>
    <property type="molecule type" value="Genomic_DNA"/>
</dbReference>
<dbReference type="Pfam" id="PF01425">
    <property type="entry name" value="Amidase"/>
    <property type="match status" value="1"/>
</dbReference>
<accession>A0A291IS34</accession>
<protein>
    <submittedName>
        <fullName evidence="1">Asp-tRNA(Asn)/Glu-tRNA(Gln) amidotransferase GatCAB subunit A</fullName>
    </submittedName>
</protein>
<name>A0A291IS34_9MOLU</name>
<dbReference type="Gene3D" id="3.90.1300.10">
    <property type="entry name" value="Amidase signature (AS) domain"/>
    <property type="match status" value="1"/>
</dbReference>
<evidence type="ECO:0000313" key="2">
    <source>
        <dbReference type="Proteomes" id="UP000232227"/>
    </source>
</evidence>
<dbReference type="PANTHER" id="PTHR11895:SF151">
    <property type="entry name" value="GLUTAMYL-TRNA(GLN) AMIDOTRANSFERASE SUBUNIT A"/>
    <property type="match status" value="1"/>
</dbReference>
<organism evidence="1 2">
    <name type="scientific">Mesoplasma lactucae ATCC 49193</name>
    <dbReference type="NCBI Taxonomy" id="81460"/>
    <lineage>
        <taxon>Bacteria</taxon>
        <taxon>Bacillati</taxon>
        <taxon>Mycoplasmatota</taxon>
        <taxon>Mollicutes</taxon>
        <taxon>Entomoplasmatales</taxon>
        <taxon>Entomoplasmataceae</taxon>
        <taxon>Mesoplasma</taxon>
    </lineage>
</organism>
<dbReference type="OrthoDB" id="9811471at2"/>